<gene>
    <name evidence="1" type="ORF">HQN59_22245</name>
</gene>
<protein>
    <submittedName>
        <fullName evidence="1">Uncharacterized protein</fullName>
    </submittedName>
</protein>
<name>A0A7Y6NSF0_9BURK</name>
<proteinExistence type="predicted"/>
<organism evidence="1 2">
    <name type="scientific">Piscinibacter koreensis</name>
    <dbReference type="NCBI Taxonomy" id="2742824"/>
    <lineage>
        <taxon>Bacteria</taxon>
        <taxon>Pseudomonadati</taxon>
        <taxon>Pseudomonadota</taxon>
        <taxon>Betaproteobacteria</taxon>
        <taxon>Burkholderiales</taxon>
        <taxon>Sphaerotilaceae</taxon>
        <taxon>Piscinibacter</taxon>
    </lineage>
</organism>
<evidence type="ECO:0000313" key="2">
    <source>
        <dbReference type="Proteomes" id="UP000529637"/>
    </source>
</evidence>
<reference evidence="1 2" key="1">
    <citation type="submission" date="2020-06" db="EMBL/GenBank/DDBJ databases">
        <title>Schlegella sp. ID0723 isolated from air conditioner.</title>
        <authorList>
            <person name="Kim D.Y."/>
            <person name="Kim D.-U."/>
        </authorList>
    </citation>
    <scope>NUCLEOTIDE SEQUENCE [LARGE SCALE GENOMIC DNA]</scope>
    <source>
        <strain evidence="1 2">ID0723</strain>
    </source>
</reference>
<evidence type="ECO:0000313" key="1">
    <source>
        <dbReference type="EMBL" id="NUZ08474.1"/>
    </source>
</evidence>
<comment type="caution">
    <text evidence="1">The sequence shown here is derived from an EMBL/GenBank/DDBJ whole genome shotgun (WGS) entry which is preliminary data.</text>
</comment>
<accession>A0A7Y6NSF0</accession>
<dbReference type="AlphaFoldDB" id="A0A7Y6NSF0"/>
<keyword evidence="2" id="KW-1185">Reference proteome</keyword>
<sequence>MDSLLMPQTGSASPPRSVSLLMSQSPGQLVVSAGGRRAVLQQETDYTCEEAGLRLTRPARSGLDLGEVLVHEVDVSHTFFKAEDGGLAAFETVKEHATIAGVPLAGPERRGATLRWPPLPRPTR</sequence>
<dbReference type="EMBL" id="JABWMJ010000013">
    <property type="protein sequence ID" value="NUZ08474.1"/>
    <property type="molecule type" value="Genomic_DNA"/>
</dbReference>
<dbReference type="Proteomes" id="UP000529637">
    <property type="component" value="Unassembled WGS sequence"/>
</dbReference>
<dbReference type="RefSeq" id="WP_176071305.1">
    <property type="nucleotide sequence ID" value="NZ_JABWMJ010000013.1"/>
</dbReference>